<keyword evidence="4" id="KW-0645">Protease</keyword>
<comment type="caution">
    <text evidence="4">The sequence shown here is derived from an EMBL/GenBank/DDBJ whole genome shotgun (WGS) entry which is preliminary data.</text>
</comment>
<dbReference type="Gene3D" id="3.40.710.10">
    <property type="entry name" value="DD-peptidase/beta-lactamase superfamily"/>
    <property type="match status" value="2"/>
</dbReference>
<evidence type="ECO:0000313" key="4">
    <source>
        <dbReference type="EMBL" id="GAA1929950.1"/>
    </source>
</evidence>
<accession>A0ABN2PSJ3</accession>
<dbReference type="Proteomes" id="UP001501303">
    <property type="component" value="Unassembled WGS sequence"/>
</dbReference>
<feature type="region of interest" description="Disordered" evidence="3">
    <location>
        <begin position="290"/>
        <end position="309"/>
    </location>
</feature>
<dbReference type="SUPFAM" id="SSF56601">
    <property type="entry name" value="beta-lactamase/transpeptidase-like"/>
    <property type="match status" value="1"/>
</dbReference>
<reference evidence="4 5" key="1">
    <citation type="journal article" date="2019" name="Int. J. Syst. Evol. Microbiol.">
        <title>The Global Catalogue of Microorganisms (GCM) 10K type strain sequencing project: providing services to taxonomists for standard genome sequencing and annotation.</title>
        <authorList>
            <consortium name="The Broad Institute Genomics Platform"/>
            <consortium name="The Broad Institute Genome Sequencing Center for Infectious Disease"/>
            <person name="Wu L."/>
            <person name="Ma J."/>
        </authorList>
    </citation>
    <scope>NUCLEOTIDE SEQUENCE [LARGE SCALE GENOMIC DNA]</scope>
    <source>
        <strain evidence="4 5">JCM 13581</strain>
    </source>
</reference>
<gene>
    <name evidence="4" type="primary">dacB_1</name>
    <name evidence="4" type="ORF">GCM10009716_41840</name>
</gene>
<dbReference type="GO" id="GO:0004180">
    <property type="term" value="F:carboxypeptidase activity"/>
    <property type="evidence" value="ECO:0007669"/>
    <property type="project" value="UniProtKB-KW"/>
</dbReference>
<dbReference type="PANTHER" id="PTHR30023:SF0">
    <property type="entry name" value="PENICILLIN-SENSITIVE CARBOXYPEPTIDASE A"/>
    <property type="match status" value="1"/>
</dbReference>
<comment type="similarity">
    <text evidence="1">Belongs to the peptidase S13 family.</text>
</comment>
<sequence>MLRRASETVRGHRAAVRLAVGSAAAGLAVAAVTVALTGPWDHGQRTAERVSAAEASDGRDGLPPARPAAGGPAPAGAVLTPLAPLGEAPPGDAPQGRQEALPDPAALARELKPLLADEALGKGVAAAVVDLGTGEQLFALRPDAASSPASTTKLATAVAALDALGPDHRLDTHVVWDAGNRRVILVGGGDTTLTARRLEELAARTAEALRERGEHEAGVGVGYDVTRYRGGGTRHPIGVNANIAPISPLMVNAGRLDDSTRGPAPRTGDPAGEAAAAFTGHLREHGITVQGASAAKRTAPAGAERLAGHRSAPVSVLVERMLTDSDNDLAESLALQTAIAGGHRADRAGAARAVTERLEDLGLPMRGVRIADGSGLDRSGRLTPGLLTGLLVTAADPGHPELRPALTGLPVAGFTGTLSGRYAEEGGGLVRAKTGTLTGVNALAGTVVTGDGRVLAFAFLATGTPGARAAEEALDRAAARLADH</sequence>
<dbReference type="RefSeq" id="WP_344264963.1">
    <property type="nucleotide sequence ID" value="NZ_BAAAMJ010000057.1"/>
</dbReference>
<keyword evidence="4" id="KW-0121">Carboxypeptidase</keyword>
<organism evidence="4 5">
    <name type="scientific">Streptomyces sodiiphilus</name>
    <dbReference type="NCBI Taxonomy" id="226217"/>
    <lineage>
        <taxon>Bacteria</taxon>
        <taxon>Bacillati</taxon>
        <taxon>Actinomycetota</taxon>
        <taxon>Actinomycetes</taxon>
        <taxon>Kitasatosporales</taxon>
        <taxon>Streptomycetaceae</taxon>
        <taxon>Streptomyces</taxon>
    </lineage>
</organism>
<keyword evidence="5" id="KW-1185">Reference proteome</keyword>
<name>A0ABN2PSJ3_9ACTN</name>
<proteinExistence type="inferred from homology"/>
<keyword evidence="2" id="KW-0378">Hydrolase</keyword>
<evidence type="ECO:0000313" key="5">
    <source>
        <dbReference type="Proteomes" id="UP001501303"/>
    </source>
</evidence>
<protein>
    <submittedName>
        <fullName evidence="4">D-alanyl-D-alanine carboxypeptidase/D-alanyl-D-alanine-endopeptidase</fullName>
    </submittedName>
</protein>
<dbReference type="NCBIfam" id="TIGR00666">
    <property type="entry name" value="PBP4"/>
    <property type="match status" value="1"/>
</dbReference>
<evidence type="ECO:0000256" key="2">
    <source>
        <dbReference type="ARBA" id="ARBA00022801"/>
    </source>
</evidence>
<evidence type="ECO:0000256" key="1">
    <source>
        <dbReference type="ARBA" id="ARBA00006096"/>
    </source>
</evidence>
<evidence type="ECO:0000256" key="3">
    <source>
        <dbReference type="SAM" id="MobiDB-lite"/>
    </source>
</evidence>
<dbReference type="PANTHER" id="PTHR30023">
    <property type="entry name" value="D-ALANYL-D-ALANINE CARBOXYPEPTIDASE"/>
    <property type="match status" value="1"/>
</dbReference>
<dbReference type="Pfam" id="PF02113">
    <property type="entry name" value="Peptidase_S13"/>
    <property type="match status" value="2"/>
</dbReference>
<dbReference type="InterPro" id="IPR000667">
    <property type="entry name" value="Peptidase_S13"/>
</dbReference>
<dbReference type="InterPro" id="IPR012338">
    <property type="entry name" value="Beta-lactam/transpept-like"/>
</dbReference>
<dbReference type="EMBL" id="BAAAMJ010000057">
    <property type="protein sequence ID" value="GAA1929950.1"/>
    <property type="molecule type" value="Genomic_DNA"/>
</dbReference>
<feature type="compositionally biased region" description="Low complexity" evidence="3">
    <location>
        <begin position="61"/>
        <end position="86"/>
    </location>
</feature>
<feature type="region of interest" description="Disordered" evidence="3">
    <location>
        <begin position="44"/>
        <end position="100"/>
    </location>
</feature>
<dbReference type="PRINTS" id="PR00922">
    <property type="entry name" value="DADACBPTASE3"/>
</dbReference>